<dbReference type="EMBL" id="CAKMRJ010005523">
    <property type="protein sequence ID" value="CAH1446565.1"/>
    <property type="molecule type" value="Genomic_DNA"/>
</dbReference>
<evidence type="ECO:0000256" key="1">
    <source>
        <dbReference type="SAM" id="MobiDB-lite"/>
    </source>
</evidence>
<feature type="region of interest" description="Disordered" evidence="1">
    <location>
        <begin position="151"/>
        <end position="187"/>
    </location>
</feature>
<sequence length="187" mass="20321">MGKIHRVRKSAKKFKYHDKGLGVLDSFHFEDSPQKDEVVPGSRNAHGGSDLAESSSSSTAFCVSNHSNKGLFFFNSPVHVSHEASCEPSVEKVDCCTHDNEEVAGPVHVFGEERVPINLFEDSSNAPQEVIESEDSDVEDLVCDLPSTRILSPVVTTPTPPSGSASDEPSSLTLLTLEKRDDQVNLQ</sequence>
<reference evidence="2 3" key="1">
    <citation type="submission" date="2022-01" db="EMBL/GenBank/DDBJ databases">
        <authorList>
            <person name="Xiong W."/>
            <person name="Schranz E."/>
        </authorList>
    </citation>
    <scope>NUCLEOTIDE SEQUENCE [LARGE SCALE GENOMIC DNA]</scope>
</reference>
<accession>A0AAU9PAJ3</accession>
<feature type="compositionally biased region" description="Basic and acidic residues" evidence="1">
    <location>
        <begin position="177"/>
        <end position="187"/>
    </location>
</feature>
<evidence type="ECO:0000313" key="2">
    <source>
        <dbReference type="EMBL" id="CAH1446565.1"/>
    </source>
</evidence>
<comment type="caution">
    <text evidence="2">The sequence shown here is derived from an EMBL/GenBank/DDBJ whole genome shotgun (WGS) entry which is preliminary data.</text>
</comment>
<organism evidence="2 3">
    <name type="scientific">Lactuca virosa</name>
    <dbReference type="NCBI Taxonomy" id="75947"/>
    <lineage>
        <taxon>Eukaryota</taxon>
        <taxon>Viridiplantae</taxon>
        <taxon>Streptophyta</taxon>
        <taxon>Embryophyta</taxon>
        <taxon>Tracheophyta</taxon>
        <taxon>Spermatophyta</taxon>
        <taxon>Magnoliopsida</taxon>
        <taxon>eudicotyledons</taxon>
        <taxon>Gunneridae</taxon>
        <taxon>Pentapetalae</taxon>
        <taxon>asterids</taxon>
        <taxon>campanulids</taxon>
        <taxon>Asterales</taxon>
        <taxon>Asteraceae</taxon>
        <taxon>Cichorioideae</taxon>
        <taxon>Cichorieae</taxon>
        <taxon>Lactucinae</taxon>
        <taxon>Lactuca</taxon>
    </lineage>
</organism>
<keyword evidence="3" id="KW-1185">Reference proteome</keyword>
<dbReference type="AlphaFoldDB" id="A0AAU9PAJ3"/>
<feature type="region of interest" description="Disordered" evidence="1">
    <location>
        <begin position="33"/>
        <end position="54"/>
    </location>
</feature>
<protein>
    <submittedName>
        <fullName evidence="2">Uncharacterized protein</fullName>
    </submittedName>
</protein>
<evidence type="ECO:0000313" key="3">
    <source>
        <dbReference type="Proteomes" id="UP001157418"/>
    </source>
</evidence>
<feature type="compositionally biased region" description="Polar residues" evidence="1">
    <location>
        <begin position="162"/>
        <end position="174"/>
    </location>
</feature>
<name>A0AAU9PAJ3_9ASTR</name>
<proteinExistence type="predicted"/>
<dbReference type="Proteomes" id="UP001157418">
    <property type="component" value="Unassembled WGS sequence"/>
</dbReference>
<gene>
    <name evidence="2" type="ORF">LVIROSA_LOCUS32249</name>
</gene>